<dbReference type="EMBL" id="QTUB01000001">
    <property type="protein sequence ID" value="REF26909.1"/>
    <property type="molecule type" value="Genomic_DNA"/>
</dbReference>
<gene>
    <name evidence="1" type="ORF">BDD26_1617</name>
</gene>
<dbReference type="Proteomes" id="UP000256294">
    <property type="component" value="Unassembled WGS sequence"/>
</dbReference>
<keyword evidence="2" id="KW-1185">Reference proteome</keyword>
<reference evidence="1 2" key="1">
    <citation type="submission" date="2018-08" db="EMBL/GenBank/DDBJ databases">
        <title>Genomic Encyclopedia of Archaeal and Bacterial Type Strains, Phase II (KMG-II): from individual species to whole genera.</title>
        <authorList>
            <person name="Goeker M."/>
        </authorList>
    </citation>
    <scope>NUCLEOTIDE SEQUENCE [LARGE SCALE GENOMIC DNA]</scope>
    <source>
        <strain evidence="1 2">DSM 17905</strain>
    </source>
</reference>
<comment type="caution">
    <text evidence="1">The sequence shown here is derived from an EMBL/GenBank/DDBJ whole genome shotgun (WGS) entry which is preliminary data.</text>
</comment>
<sequence>MKTYLGLSIVDLFLLSRPPSYYESQRSDKNKALTSIEKNKNIIKNISYYLKKIGETSKVYSVRSIVSRYLRYHRDGTLNNRKINVSGKDISYRSFFIKIREQAITNLPEDPAIYYGWAYIDKYDKGYRVKFKKTFTYKNEKIKISFFIRDNLIEKYEIKRLITKRIKKISSLSKPTAFVFIYGKPKIKTIKEKNKKFINFEMNNLDYMDIDANHPLLRK</sequence>
<proteinExistence type="predicted"/>
<organism evidence="1 2">
    <name type="scientific">Xenorhabdus cabanillasii</name>
    <dbReference type="NCBI Taxonomy" id="351673"/>
    <lineage>
        <taxon>Bacteria</taxon>
        <taxon>Pseudomonadati</taxon>
        <taxon>Pseudomonadota</taxon>
        <taxon>Gammaproteobacteria</taxon>
        <taxon>Enterobacterales</taxon>
        <taxon>Morganellaceae</taxon>
        <taxon>Xenorhabdus</taxon>
    </lineage>
</organism>
<dbReference type="AlphaFoldDB" id="A0A3D9UBZ3"/>
<evidence type="ECO:0000313" key="2">
    <source>
        <dbReference type="Proteomes" id="UP000256294"/>
    </source>
</evidence>
<name>A0A3D9UBZ3_9GAMM</name>
<accession>A0A3D9UBZ3</accession>
<evidence type="ECO:0000313" key="1">
    <source>
        <dbReference type="EMBL" id="REF26909.1"/>
    </source>
</evidence>
<dbReference type="RefSeq" id="WP_211305455.1">
    <property type="nucleotide sequence ID" value="NZ_QTUB01000001.1"/>
</dbReference>
<protein>
    <submittedName>
        <fullName evidence="1">Uncharacterized protein</fullName>
    </submittedName>
</protein>